<comment type="subcellular location">
    <subcellularLocation>
        <location evidence="1">Membrane</location>
    </subcellularLocation>
</comment>
<dbReference type="EnsemblPlants" id="Solyc04g056744.1.1">
    <property type="protein sequence ID" value="Solyc04g056744.1.1.1"/>
    <property type="gene ID" value="Solyc04g056744.1"/>
</dbReference>
<dbReference type="Pfam" id="PF00067">
    <property type="entry name" value="p450"/>
    <property type="match status" value="1"/>
</dbReference>
<evidence type="ECO:0000256" key="6">
    <source>
        <dbReference type="ARBA" id="ARBA00022989"/>
    </source>
</evidence>
<evidence type="ECO:0000256" key="1">
    <source>
        <dbReference type="ARBA" id="ARBA00004370"/>
    </source>
</evidence>
<evidence type="ECO:0000256" key="2">
    <source>
        <dbReference type="ARBA" id="ARBA00010617"/>
    </source>
</evidence>
<organism evidence="12">
    <name type="scientific">Solanum lycopersicum</name>
    <name type="common">Tomato</name>
    <name type="synonym">Lycopersicon esculentum</name>
    <dbReference type="NCBI Taxonomy" id="4081"/>
    <lineage>
        <taxon>Eukaryota</taxon>
        <taxon>Viridiplantae</taxon>
        <taxon>Streptophyta</taxon>
        <taxon>Embryophyta</taxon>
        <taxon>Tracheophyta</taxon>
        <taxon>Spermatophyta</taxon>
        <taxon>Magnoliopsida</taxon>
        <taxon>eudicotyledons</taxon>
        <taxon>Gunneridae</taxon>
        <taxon>Pentapetalae</taxon>
        <taxon>asterids</taxon>
        <taxon>lamiids</taxon>
        <taxon>Solanales</taxon>
        <taxon>Solanaceae</taxon>
        <taxon>Solanoideae</taxon>
        <taxon>Solaneae</taxon>
        <taxon>Solanum</taxon>
        <taxon>Solanum subgen. Lycopersicon</taxon>
    </lineage>
</organism>
<evidence type="ECO:0000256" key="8">
    <source>
        <dbReference type="ARBA" id="ARBA00023004"/>
    </source>
</evidence>
<dbReference type="GO" id="GO:0016020">
    <property type="term" value="C:membrane"/>
    <property type="evidence" value="ECO:0007669"/>
    <property type="project" value="UniProtKB-SubCell"/>
</dbReference>
<dbReference type="Gramene" id="Solyc04g056744.1.1">
    <property type="protein sequence ID" value="Solyc04g056744.1.1.1"/>
    <property type="gene ID" value="Solyc04g056744.1"/>
</dbReference>
<feature type="chain" id="PRO_5018707531" evidence="11">
    <location>
        <begin position="18"/>
        <end position="99"/>
    </location>
</feature>
<evidence type="ECO:0000256" key="3">
    <source>
        <dbReference type="ARBA" id="ARBA00022617"/>
    </source>
</evidence>
<keyword evidence="7" id="KW-0560">Oxidoreductase</keyword>
<reference evidence="12" key="1">
    <citation type="journal article" date="2012" name="Nature">
        <title>The tomato genome sequence provides insights into fleshy fruit evolution.</title>
        <authorList>
            <consortium name="Tomato Genome Consortium"/>
        </authorList>
    </citation>
    <scope>NUCLEOTIDE SEQUENCE [LARGE SCALE GENOMIC DNA]</scope>
    <source>
        <strain evidence="12">cv. Heinz 1706</strain>
    </source>
</reference>
<keyword evidence="6" id="KW-1133">Transmembrane helix</keyword>
<feature type="signal peptide" evidence="11">
    <location>
        <begin position="1"/>
        <end position="17"/>
    </location>
</feature>
<keyword evidence="9" id="KW-0503">Monooxygenase</keyword>
<keyword evidence="4" id="KW-0812">Transmembrane</keyword>
<dbReference type="PANTHER" id="PTHR47955">
    <property type="entry name" value="CYTOCHROME P450 FAMILY 71 PROTEIN"/>
    <property type="match status" value="1"/>
</dbReference>
<keyword evidence="13" id="KW-1185">Reference proteome</keyword>
<evidence type="ECO:0000256" key="4">
    <source>
        <dbReference type="ARBA" id="ARBA00022692"/>
    </source>
</evidence>
<accession>A0A3Q7G6K7</accession>
<evidence type="ECO:0000313" key="13">
    <source>
        <dbReference type="Proteomes" id="UP000004994"/>
    </source>
</evidence>
<dbReference type="SUPFAM" id="SSF48264">
    <property type="entry name" value="Cytochrome P450"/>
    <property type="match status" value="1"/>
</dbReference>
<dbReference type="AlphaFoldDB" id="A0A3Q7G6K7"/>
<dbReference type="GO" id="GO:0005506">
    <property type="term" value="F:iron ion binding"/>
    <property type="evidence" value="ECO:0007669"/>
    <property type="project" value="InterPro"/>
</dbReference>
<dbReference type="GO" id="GO:0016705">
    <property type="term" value="F:oxidoreductase activity, acting on paired donors, with incorporation or reduction of molecular oxygen"/>
    <property type="evidence" value="ECO:0007669"/>
    <property type="project" value="InterPro"/>
</dbReference>
<evidence type="ECO:0000313" key="12">
    <source>
        <dbReference type="EnsemblPlants" id="Solyc04g056744.1.1.1"/>
    </source>
</evidence>
<dbReference type="InParanoid" id="A0A3Q7G6K7"/>
<sequence>MQLVSIFLLISFHFLLRKWKKYFSNNSQTKELPPGPWKLPFIGSMHHLADGLPHRVLRDLAKKYGPLMHLQLGEVCAIVVTSPDMAKQVLKTHDIAFAI</sequence>
<dbReference type="InterPro" id="IPR036396">
    <property type="entry name" value="Cyt_P450_sf"/>
</dbReference>
<dbReference type="Proteomes" id="UP000004994">
    <property type="component" value="Chromosome 4"/>
</dbReference>
<dbReference type="PANTHER" id="PTHR47955:SF9">
    <property type="entry name" value="PREMNASPIRODIENE OXYGENASE-LIKE"/>
    <property type="match status" value="1"/>
</dbReference>
<keyword evidence="3" id="KW-0349">Heme</keyword>
<evidence type="ECO:0000256" key="9">
    <source>
        <dbReference type="ARBA" id="ARBA00023033"/>
    </source>
</evidence>
<dbReference type="GO" id="GO:0004497">
    <property type="term" value="F:monooxygenase activity"/>
    <property type="evidence" value="ECO:0007669"/>
    <property type="project" value="UniProtKB-KW"/>
</dbReference>
<dbReference type="InterPro" id="IPR001128">
    <property type="entry name" value="Cyt_P450"/>
</dbReference>
<protein>
    <submittedName>
        <fullName evidence="12">Uncharacterized protein</fullName>
    </submittedName>
</protein>
<keyword evidence="5" id="KW-0479">Metal-binding</keyword>
<dbReference type="Gene3D" id="1.10.630.10">
    <property type="entry name" value="Cytochrome P450"/>
    <property type="match status" value="1"/>
</dbReference>
<comment type="similarity">
    <text evidence="2">Belongs to the cytochrome P450 family.</text>
</comment>
<keyword evidence="10" id="KW-0472">Membrane</keyword>
<name>A0A3Q7G6K7_SOLLC</name>
<reference evidence="12" key="2">
    <citation type="submission" date="2019-01" db="UniProtKB">
        <authorList>
            <consortium name="EnsemblPlants"/>
        </authorList>
    </citation>
    <scope>IDENTIFICATION</scope>
    <source>
        <strain evidence="12">cv. Heinz 1706</strain>
    </source>
</reference>
<evidence type="ECO:0000256" key="11">
    <source>
        <dbReference type="SAM" id="SignalP"/>
    </source>
</evidence>
<dbReference type="GO" id="GO:0020037">
    <property type="term" value="F:heme binding"/>
    <property type="evidence" value="ECO:0007669"/>
    <property type="project" value="InterPro"/>
</dbReference>
<keyword evidence="11" id="KW-0732">Signal</keyword>
<evidence type="ECO:0000256" key="7">
    <source>
        <dbReference type="ARBA" id="ARBA00023002"/>
    </source>
</evidence>
<keyword evidence="8" id="KW-0408">Iron</keyword>
<evidence type="ECO:0000256" key="10">
    <source>
        <dbReference type="ARBA" id="ARBA00023136"/>
    </source>
</evidence>
<proteinExistence type="inferred from homology"/>
<evidence type="ECO:0000256" key="5">
    <source>
        <dbReference type="ARBA" id="ARBA00022723"/>
    </source>
</evidence>